<dbReference type="GO" id="GO:0005634">
    <property type="term" value="C:nucleus"/>
    <property type="evidence" value="ECO:0007669"/>
    <property type="project" value="TreeGrafter"/>
</dbReference>
<dbReference type="PANTHER" id="PTHR45626:SF16">
    <property type="entry name" value="ATP-DEPENDENT HELICASE ULS1"/>
    <property type="match status" value="1"/>
</dbReference>
<dbReference type="Pfam" id="PF00097">
    <property type="entry name" value="zf-C3HC4"/>
    <property type="match status" value="1"/>
</dbReference>
<keyword evidence="4 9" id="KW-0863">Zinc-finger</keyword>
<dbReference type="InterPro" id="IPR001650">
    <property type="entry name" value="Helicase_C-like"/>
</dbReference>
<accession>A0A9P5N6Q9</accession>
<feature type="compositionally biased region" description="Polar residues" evidence="10">
    <location>
        <begin position="748"/>
        <end position="774"/>
    </location>
</feature>
<feature type="domain" description="RING-type" evidence="11">
    <location>
        <begin position="562"/>
        <end position="631"/>
    </location>
</feature>
<dbReference type="GO" id="GO:0008270">
    <property type="term" value="F:zinc ion binding"/>
    <property type="evidence" value="ECO:0007669"/>
    <property type="project" value="UniProtKB-KW"/>
</dbReference>
<protein>
    <submittedName>
        <fullName evidence="14">SNF2 family N-terminal domain-containing protein</fullName>
    </submittedName>
</protein>
<dbReference type="AlphaFoldDB" id="A0A9P5N6Q9"/>
<evidence type="ECO:0000256" key="2">
    <source>
        <dbReference type="ARBA" id="ARBA00022723"/>
    </source>
</evidence>
<evidence type="ECO:0000256" key="6">
    <source>
        <dbReference type="ARBA" id="ARBA00022806"/>
    </source>
</evidence>
<dbReference type="SMART" id="SM00184">
    <property type="entry name" value="RING"/>
    <property type="match status" value="1"/>
</dbReference>
<dbReference type="Proteomes" id="UP000759537">
    <property type="component" value="Unassembled WGS sequence"/>
</dbReference>
<dbReference type="Gene3D" id="3.40.50.300">
    <property type="entry name" value="P-loop containing nucleotide triphosphate hydrolases"/>
    <property type="match status" value="1"/>
</dbReference>
<comment type="caution">
    <text evidence="14">The sequence shown here is derived from an EMBL/GenBank/DDBJ whole genome shotgun (WGS) entry which is preliminary data.</text>
</comment>
<dbReference type="PROSITE" id="PS51192">
    <property type="entry name" value="HELICASE_ATP_BIND_1"/>
    <property type="match status" value="1"/>
</dbReference>
<dbReference type="CDD" id="cd18008">
    <property type="entry name" value="DEXDc_SHPRH-like"/>
    <property type="match status" value="1"/>
</dbReference>
<keyword evidence="8" id="KW-0067">ATP-binding</keyword>
<feature type="compositionally biased region" description="Low complexity" evidence="10">
    <location>
        <begin position="21"/>
        <end position="35"/>
    </location>
</feature>
<dbReference type="InterPro" id="IPR014001">
    <property type="entry name" value="Helicase_ATP-bd"/>
</dbReference>
<keyword evidence="6" id="KW-0347">Helicase</keyword>
<dbReference type="GO" id="GO:0016787">
    <property type="term" value="F:hydrolase activity"/>
    <property type="evidence" value="ECO:0007669"/>
    <property type="project" value="UniProtKB-KW"/>
</dbReference>
<reference evidence="14" key="2">
    <citation type="journal article" date="2020" name="Nat. Commun.">
        <title>Large-scale genome sequencing of mycorrhizal fungi provides insights into the early evolution of symbiotic traits.</title>
        <authorList>
            <person name="Miyauchi S."/>
            <person name="Kiss E."/>
            <person name="Kuo A."/>
            <person name="Drula E."/>
            <person name="Kohler A."/>
            <person name="Sanchez-Garcia M."/>
            <person name="Morin E."/>
            <person name="Andreopoulos B."/>
            <person name="Barry K.W."/>
            <person name="Bonito G."/>
            <person name="Buee M."/>
            <person name="Carver A."/>
            <person name="Chen C."/>
            <person name="Cichocki N."/>
            <person name="Clum A."/>
            <person name="Culley D."/>
            <person name="Crous P.W."/>
            <person name="Fauchery L."/>
            <person name="Girlanda M."/>
            <person name="Hayes R.D."/>
            <person name="Keri Z."/>
            <person name="LaButti K."/>
            <person name="Lipzen A."/>
            <person name="Lombard V."/>
            <person name="Magnuson J."/>
            <person name="Maillard F."/>
            <person name="Murat C."/>
            <person name="Nolan M."/>
            <person name="Ohm R.A."/>
            <person name="Pangilinan J."/>
            <person name="Pereira M.F."/>
            <person name="Perotto S."/>
            <person name="Peter M."/>
            <person name="Pfister S."/>
            <person name="Riley R."/>
            <person name="Sitrit Y."/>
            <person name="Stielow J.B."/>
            <person name="Szollosi G."/>
            <person name="Zifcakova L."/>
            <person name="Stursova M."/>
            <person name="Spatafora J.W."/>
            <person name="Tedersoo L."/>
            <person name="Vaario L.M."/>
            <person name="Yamada A."/>
            <person name="Yan M."/>
            <person name="Wang P."/>
            <person name="Xu J."/>
            <person name="Bruns T."/>
            <person name="Baldrian P."/>
            <person name="Vilgalys R."/>
            <person name="Dunand C."/>
            <person name="Henrissat B."/>
            <person name="Grigoriev I.V."/>
            <person name="Hibbett D."/>
            <person name="Nagy L.G."/>
            <person name="Martin F.M."/>
        </authorList>
    </citation>
    <scope>NUCLEOTIDE SEQUENCE</scope>
    <source>
        <strain evidence="14">Prilba</strain>
    </source>
</reference>
<feature type="compositionally biased region" description="Basic and acidic residues" evidence="10">
    <location>
        <begin position="734"/>
        <end position="745"/>
    </location>
</feature>
<dbReference type="SMART" id="SM00490">
    <property type="entry name" value="HELICc"/>
    <property type="match status" value="1"/>
</dbReference>
<dbReference type="PROSITE" id="PS50089">
    <property type="entry name" value="ZF_RING_2"/>
    <property type="match status" value="1"/>
</dbReference>
<evidence type="ECO:0000256" key="3">
    <source>
        <dbReference type="ARBA" id="ARBA00022741"/>
    </source>
</evidence>
<organism evidence="14 15">
    <name type="scientific">Russula ochroleuca</name>
    <dbReference type="NCBI Taxonomy" id="152965"/>
    <lineage>
        <taxon>Eukaryota</taxon>
        <taxon>Fungi</taxon>
        <taxon>Dikarya</taxon>
        <taxon>Basidiomycota</taxon>
        <taxon>Agaricomycotina</taxon>
        <taxon>Agaricomycetes</taxon>
        <taxon>Russulales</taxon>
        <taxon>Russulaceae</taxon>
        <taxon>Russula</taxon>
    </lineage>
</organism>
<keyword evidence="2" id="KW-0479">Metal-binding</keyword>
<dbReference type="GO" id="GO:0008094">
    <property type="term" value="F:ATP-dependent activity, acting on DNA"/>
    <property type="evidence" value="ECO:0007669"/>
    <property type="project" value="TreeGrafter"/>
</dbReference>
<dbReference type="Gene3D" id="3.30.40.10">
    <property type="entry name" value="Zinc/RING finger domain, C3HC4 (zinc finger)"/>
    <property type="match status" value="1"/>
</dbReference>
<dbReference type="InterPro" id="IPR027417">
    <property type="entry name" value="P-loop_NTPase"/>
</dbReference>
<dbReference type="SMART" id="SM00487">
    <property type="entry name" value="DEXDc"/>
    <property type="match status" value="1"/>
</dbReference>
<evidence type="ECO:0000259" key="13">
    <source>
        <dbReference type="PROSITE" id="PS51194"/>
    </source>
</evidence>
<dbReference type="InterPro" id="IPR050628">
    <property type="entry name" value="SNF2_RAD54_helicase_TF"/>
</dbReference>
<keyword evidence="3" id="KW-0547">Nucleotide-binding</keyword>
<sequence>MAESGPSKSRILAALDLTEDSSLPPSLPVQLLSRQPGEKRKRGAAYAVASAAPLNKRQAYGTQRAAVSNRLPAGLLASTQSPDAVVTDSTLAPEERSIIETQSIVTSSFRRNSSLDNPLGSEFRVGYDNESPLTRLDIGGDDQEQRLAEFVSRSIDNLAQDMHVKDGMKYLGLKDAKDILPGLEVRLIPHQIIGVSWMLMQEKETKYKGGIMADEMGLGKTVQMIATMAMNMPGPDENNRTTLVVVPAALLQQWKDELESKSNDIFSVHIHHGKTKLKSLSALRERDVIITTYQTLCLDFVIKDPYVEPEDEARYLVEHGGLLARMKWYRVVLDEAQFIRNRATRASKVVAQLRAKFRWMLTGTPVTNTLADLYGLIRFGHFRPWNDWESFHEHIAKIQGQDAVLAGARAQGILKPILLRRTKDSKLEGKPLLTLPPKSVELEMLQFSDDEREIYDDFEKQAKIRVNRFIRERTIVQNHSAVLVMILRLRQLCCHPNLILCQADDYDDPTLLVGGENEKELGRARRVMGSEWVVKIKKRALTRARAIELDFTNGEDEEETMCPVCHEIYENNGRILKCGHEVCADCLEDMSHSAIVHDGIFGFGDERQNNLVEKEFEDAAAKGFRPCPVCKKMNDISPNAIFLSGAFEPTPEEFRAFTRSEKERSRPARDKKPLLSVPSKSTSKVAQPRPPPPRDIVELSSDEDMPDFSQILAGSKKEEKPRRSTALFEDSSDDDSKSDVVKPEKSIVPSSSSQKGKQTVSNKETKKPSQNTVATWRRGDDDMEPSAKMLALIELLRVAEHAGDKTIVYSQWTSMLDLVESLFIRYGIQSLRYDGKMRTEARETALVAFRRIGGPRVILISIKCGGVGLNLTSANRVINMDLSWNYAAESQAYDRVHRLGQEKDVFVKRLVVENTIEERMLRLQDVKKGLADAALGEGTGVKLNKLSVREIKALFGMTPPQRQASASQQPENDGDE</sequence>
<evidence type="ECO:0000256" key="8">
    <source>
        <dbReference type="ARBA" id="ARBA00022840"/>
    </source>
</evidence>
<dbReference type="GO" id="GO:0004386">
    <property type="term" value="F:helicase activity"/>
    <property type="evidence" value="ECO:0007669"/>
    <property type="project" value="UniProtKB-KW"/>
</dbReference>
<dbReference type="CDD" id="cd18793">
    <property type="entry name" value="SF2_C_SNF"/>
    <property type="match status" value="1"/>
</dbReference>
<keyword evidence="7" id="KW-0862">Zinc</keyword>
<feature type="region of interest" description="Disordered" evidence="10">
    <location>
        <begin position="20"/>
        <end position="39"/>
    </location>
</feature>
<dbReference type="InterPro" id="IPR000330">
    <property type="entry name" value="SNF2_N"/>
</dbReference>
<gene>
    <name evidence="14" type="ORF">DFH94DRAFT_705635</name>
</gene>
<dbReference type="OrthoDB" id="423559at2759"/>
<evidence type="ECO:0000313" key="14">
    <source>
        <dbReference type="EMBL" id="KAF8487374.1"/>
    </source>
</evidence>
<evidence type="ECO:0000256" key="1">
    <source>
        <dbReference type="ARBA" id="ARBA00007025"/>
    </source>
</evidence>
<evidence type="ECO:0000259" key="11">
    <source>
        <dbReference type="PROSITE" id="PS50089"/>
    </source>
</evidence>
<proteinExistence type="inferred from homology"/>
<dbReference type="Pfam" id="PF00271">
    <property type="entry name" value="Helicase_C"/>
    <property type="match status" value="1"/>
</dbReference>
<dbReference type="GO" id="GO:0005524">
    <property type="term" value="F:ATP binding"/>
    <property type="evidence" value="ECO:0007669"/>
    <property type="project" value="UniProtKB-KW"/>
</dbReference>
<dbReference type="SUPFAM" id="SSF57850">
    <property type="entry name" value="RING/U-box"/>
    <property type="match status" value="1"/>
</dbReference>
<feature type="region of interest" description="Disordered" evidence="10">
    <location>
        <begin position="658"/>
        <end position="781"/>
    </location>
</feature>
<keyword evidence="15" id="KW-1185">Reference proteome</keyword>
<evidence type="ECO:0000256" key="5">
    <source>
        <dbReference type="ARBA" id="ARBA00022801"/>
    </source>
</evidence>
<dbReference type="InterPro" id="IPR038718">
    <property type="entry name" value="SNF2-like_sf"/>
</dbReference>
<dbReference type="InterPro" id="IPR049730">
    <property type="entry name" value="SNF2/RAD54-like_C"/>
</dbReference>
<comment type="similarity">
    <text evidence="1">Belongs to the SNF2/RAD54 helicase family.</text>
</comment>
<name>A0A9P5N6Q9_9AGAM</name>
<dbReference type="InterPro" id="IPR001841">
    <property type="entry name" value="Znf_RING"/>
</dbReference>
<evidence type="ECO:0000256" key="7">
    <source>
        <dbReference type="ARBA" id="ARBA00022833"/>
    </source>
</evidence>
<evidence type="ECO:0000313" key="15">
    <source>
        <dbReference type="Proteomes" id="UP000759537"/>
    </source>
</evidence>
<dbReference type="PROSITE" id="PS00518">
    <property type="entry name" value="ZF_RING_1"/>
    <property type="match status" value="1"/>
</dbReference>
<keyword evidence="5" id="KW-0378">Hydrolase</keyword>
<feature type="domain" description="Helicase ATP-binding" evidence="12">
    <location>
        <begin position="201"/>
        <end position="383"/>
    </location>
</feature>
<dbReference type="PANTHER" id="PTHR45626">
    <property type="entry name" value="TRANSCRIPTION TERMINATION FACTOR 2-RELATED"/>
    <property type="match status" value="1"/>
</dbReference>
<feature type="domain" description="Helicase C-terminal" evidence="13">
    <location>
        <begin position="791"/>
        <end position="947"/>
    </location>
</feature>
<dbReference type="InterPro" id="IPR018957">
    <property type="entry name" value="Znf_C3HC4_RING-type"/>
</dbReference>
<dbReference type="GO" id="GO:0005737">
    <property type="term" value="C:cytoplasm"/>
    <property type="evidence" value="ECO:0007669"/>
    <property type="project" value="TreeGrafter"/>
</dbReference>
<dbReference type="InterPro" id="IPR017907">
    <property type="entry name" value="Znf_RING_CS"/>
</dbReference>
<dbReference type="GO" id="GO:0000724">
    <property type="term" value="P:double-strand break repair via homologous recombination"/>
    <property type="evidence" value="ECO:0007669"/>
    <property type="project" value="TreeGrafter"/>
</dbReference>
<evidence type="ECO:0000256" key="10">
    <source>
        <dbReference type="SAM" id="MobiDB-lite"/>
    </source>
</evidence>
<feature type="compositionally biased region" description="Basic and acidic residues" evidence="10">
    <location>
        <begin position="658"/>
        <end position="673"/>
    </location>
</feature>
<evidence type="ECO:0000259" key="12">
    <source>
        <dbReference type="PROSITE" id="PS51192"/>
    </source>
</evidence>
<reference evidence="14" key="1">
    <citation type="submission" date="2019-10" db="EMBL/GenBank/DDBJ databases">
        <authorList>
            <consortium name="DOE Joint Genome Institute"/>
            <person name="Kuo A."/>
            <person name="Miyauchi S."/>
            <person name="Kiss E."/>
            <person name="Drula E."/>
            <person name="Kohler A."/>
            <person name="Sanchez-Garcia M."/>
            <person name="Andreopoulos B."/>
            <person name="Barry K.W."/>
            <person name="Bonito G."/>
            <person name="Buee M."/>
            <person name="Carver A."/>
            <person name="Chen C."/>
            <person name="Cichocki N."/>
            <person name="Clum A."/>
            <person name="Culley D."/>
            <person name="Crous P.W."/>
            <person name="Fauchery L."/>
            <person name="Girlanda M."/>
            <person name="Hayes R."/>
            <person name="Keri Z."/>
            <person name="LaButti K."/>
            <person name="Lipzen A."/>
            <person name="Lombard V."/>
            <person name="Magnuson J."/>
            <person name="Maillard F."/>
            <person name="Morin E."/>
            <person name="Murat C."/>
            <person name="Nolan M."/>
            <person name="Ohm R."/>
            <person name="Pangilinan J."/>
            <person name="Pereira M."/>
            <person name="Perotto S."/>
            <person name="Peter M."/>
            <person name="Riley R."/>
            <person name="Sitrit Y."/>
            <person name="Stielow B."/>
            <person name="Szollosi G."/>
            <person name="Zifcakova L."/>
            <person name="Stursova M."/>
            <person name="Spatafora J.W."/>
            <person name="Tedersoo L."/>
            <person name="Vaario L.-M."/>
            <person name="Yamada A."/>
            <person name="Yan M."/>
            <person name="Wang P."/>
            <person name="Xu J."/>
            <person name="Bruns T."/>
            <person name="Baldrian P."/>
            <person name="Vilgalys R."/>
            <person name="Henrissat B."/>
            <person name="Grigoriev I.V."/>
            <person name="Hibbett D."/>
            <person name="Nagy L.G."/>
            <person name="Martin F.M."/>
        </authorList>
    </citation>
    <scope>NUCLEOTIDE SEQUENCE</scope>
    <source>
        <strain evidence="14">Prilba</strain>
    </source>
</reference>
<dbReference type="Gene3D" id="3.40.50.10810">
    <property type="entry name" value="Tandem AAA-ATPase domain"/>
    <property type="match status" value="1"/>
</dbReference>
<dbReference type="InterPro" id="IPR013083">
    <property type="entry name" value="Znf_RING/FYVE/PHD"/>
</dbReference>
<dbReference type="EMBL" id="WHVB01000001">
    <property type="protein sequence ID" value="KAF8487374.1"/>
    <property type="molecule type" value="Genomic_DNA"/>
</dbReference>
<evidence type="ECO:0000256" key="4">
    <source>
        <dbReference type="ARBA" id="ARBA00022771"/>
    </source>
</evidence>
<dbReference type="PROSITE" id="PS51194">
    <property type="entry name" value="HELICASE_CTER"/>
    <property type="match status" value="1"/>
</dbReference>
<dbReference type="Pfam" id="PF00176">
    <property type="entry name" value="SNF2-rel_dom"/>
    <property type="match status" value="1"/>
</dbReference>
<evidence type="ECO:0000256" key="9">
    <source>
        <dbReference type="PROSITE-ProRule" id="PRU00175"/>
    </source>
</evidence>
<dbReference type="SUPFAM" id="SSF52540">
    <property type="entry name" value="P-loop containing nucleoside triphosphate hydrolases"/>
    <property type="match status" value="2"/>
</dbReference>